<protein>
    <submittedName>
        <fullName evidence="1">Uncharacterized protein</fullName>
    </submittedName>
</protein>
<evidence type="ECO:0000313" key="1">
    <source>
        <dbReference type="EMBL" id="MFC0478283.1"/>
    </source>
</evidence>
<dbReference type="EMBL" id="JBHLUU010000128">
    <property type="protein sequence ID" value="MFC0478283.1"/>
    <property type="molecule type" value="Genomic_DNA"/>
</dbReference>
<comment type="caution">
    <text evidence="1">The sequence shown here is derived from an EMBL/GenBank/DDBJ whole genome shotgun (WGS) entry which is preliminary data.</text>
</comment>
<gene>
    <name evidence="1" type="ORF">ACFFHF_24140</name>
</gene>
<organism evidence="1 2">
    <name type="scientific">Robertmurraya beringensis</name>
    <dbReference type="NCBI Taxonomy" id="641660"/>
    <lineage>
        <taxon>Bacteria</taxon>
        <taxon>Bacillati</taxon>
        <taxon>Bacillota</taxon>
        <taxon>Bacilli</taxon>
        <taxon>Bacillales</taxon>
        <taxon>Bacillaceae</taxon>
        <taxon>Robertmurraya</taxon>
    </lineage>
</organism>
<dbReference type="Proteomes" id="UP001589738">
    <property type="component" value="Unassembled WGS sequence"/>
</dbReference>
<keyword evidence="2" id="KW-1185">Reference proteome</keyword>
<sequence length="70" mass="8305">MIVGRDGFIISQLRLNYTCEMEKAMYAAHGVGYETYGRKHKVRMKIEKVRQQDYLQSQRMIADLDRRVHA</sequence>
<evidence type="ECO:0000313" key="2">
    <source>
        <dbReference type="Proteomes" id="UP001589738"/>
    </source>
</evidence>
<dbReference type="InterPro" id="IPR058676">
    <property type="entry name" value="YuzK"/>
</dbReference>
<reference evidence="1 2" key="1">
    <citation type="submission" date="2024-09" db="EMBL/GenBank/DDBJ databases">
        <authorList>
            <person name="Sun Q."/>
            <person name="Mori K."/>
        </authorList>
    </citation>
    <scope>NUCLEOTIDE SEQUENCE [LARGE SCALE GENOMIC DNA]</scope>
    <source>
        <strain evidence="1 2">CGMCC 1.9126</strain>
    </source>
</reference>
<dbReference type="Pfam" id="PF26149">
    <property type="entry name" value="YuzK"/>
    <property type="match status" value="1"/>
</dbReference>
<accession>A0ABV6KY76</accession>
<dbReference type="RefSeq" id="WP_377059241.1">
    <property type="nucleotide sequence ID" value="NZ_JBHLUU010000128.1"/>
</dbReference>
<proteinExistence type="predicted"/>
<name>A0ABV6KY76_9BACI</name>